<feature type="compositionally biased region" description="Basic and acidic residues" evidence="1">
    <location>
        <begin position="103"/>
        <end position="113"/>
    </location>
</feature>
<proteinExistence type="predicted"/>
<dbReference type="AlphaFoldDB" id="A0AAV7QQT2"/>
<dbReference type="Proteomes" id="UP001066276">
    <property type="component" value="Chromosome 6"/>
</dbReference>
<accession>A0AAV7QQT2</accession>
<evidence type="ECO:0000313" key="2">
    <source>
        <dbReference type="EMBL" id="KAJ1142814.1"/>
    </source>
</evidence>
<comment type="caution">
    <text evidence="2">The sequence shown here is derived from an EMBL/GenBank/DDBJ whole genome shotgun (WGS) entry which is preliminary data.</text>
</comment>
<reference evidence="2" key="1">
    <citation type="journal article" date="2022" name="bioRxiv">
        <title>Sequencing and chromosome-scale assembly of the giantPleurodeles waltlgenome.</title>
        <authorList>
            <person name="Brown T."/>
            <person name="Elewa A."/>
            <person name="Iarovenko S."/>
            <person name="Subramanian E."/>
            <person name="Araus A.J."/>
            <person name="Petzold A."/>
            <person name="Susuki M."/>
            <person name="Suzuki K.-i.T."/>
            <person name="Hayashi T."/>
            <person name="Toyoda A."/>
            <person name="Oliveira C."/>
            <person name="Osipova E."/>
            <person name="Leigh N.D."/>
            <person name="Simon A."/>
            <person name="Yun M.H."/>
        </authorList>
    </citation>
    <scope>NUCLEOTIDE SEQUENCE</scope>
    <source>
        <strain evidence="2">20211129_DDA</strain>
        <tissue evidence="2">Liver</tissue>
    </source>
</reference>
<dbReference type="EMBL" id="JANPWB010000010">
    <property type="protein sequence ID" value="KAJ1142814.1"/>
    <property type="molecule type" value="Genomic_DNA"/>
</dbReference>
<gene>
    <name evidence="2" type="ORF">NDU88_009127</name>
</gene>
<evidence type="ECO:0000313" key="3">
    <source>
        <dbReference type="Proteomes" id="UP001066276"/>
    </source>
</evidence>
<feature type="region of interest" description="Disordered" evidence="1">
    <location>
        <begin position="49"/>
        <end position="131"/>
    </location>
</feature>
<organism evidence="2 3">
    <name type="scientific">Pleurodeles waltl</name>
    <name type="common">Iberian ribbed newt</name>
    <dbReference type="NCBI Taxonomy" id="8319"/>
    <lineage>
        <taxon>Eukaryota</taxon>
        <taxon>Metazoa</taxon>
        <taxon>Chordata</taxon>
        <taxon>Craniata</taxon>
        <taxon>Vertebrata</taxon>
        <taxon>Euteleostomi</taxon>
        <taxon>Amphibia</taxon>
        <taxon>Batrachia</taxon>
        <taxon>Caudata</taxon>
        <taxon>Salamandroidea</taxon>
        <taxon>Salamandridae</taxon>
        <taxon>Pleurodelinae</taxon>
        <taxon>Pleurodeles</taxon>
    </lineage>
</organism>
<keyword evidence="3" id="KW-1185">Reference proteome</keyword>
<evidence type="ECO:0000256" key="1">
    <source>
        <dbReference type="SAM" id="MobiDB-lite"/>
    </source>
</evidence>
<name>A0AAV7QQT2_PLEWA</name>
<feature type="compositionally biased region" description="Basic and acidic residues" evidence="1">
    <location>
        <begin position="55"/>
        <end position="90"/>
    </location>
</feature>
<sequence>MSCEVAVVHEYWLTNCNRVDEYAAYTSKKNCSCSRTSSIFSCLDDRGAGVSNVHPDFRVGKEKKRENGLREEEVDREKGDCRQGRDKEETTSEPPKGSPEDPEPARDTEELRSPEASVETPKRRHVPGGAWLSKVRSLLRDRQFFHPSRDREEEGG</sequence>
<protein>
    <submittedName>
        <fullName evidence="2">Uncharacterized protein</fullName>
    </submittedName>
</protein>